<keyword evidence="1" id="KW-0812">Transmembrane</keyword>
<sequence length="103" mass="11790">MLYLNSQNIPELAGLNFAQRMQVIRQAADKLPVPTKITLNIIKLLILFPLFLLLARAFLNDDGWVIAGYSLLLIIGYPLITRPLTFALCRKQLLQIRQQLFPQ</sequence>
<dbReference type="EMBL" id="JALAAR010000001">
    <property type="protein sequence ID" value="MEH8015860.1"/>
    <property type="molecule type" value="Genomic_DNA"/>
</dbReference>
<dbReference type="InterPro" id="IPR046168">
    <property type="entry name" value="DUF6170"/>
</dbReference>
<evidence type="ECO:0000313" key="2">
    <source>
        <dbReference type="EMBL" id="MEH8015860.1"/>
    </source>
</evidence>
<proteinExistence type="predicted"/>
<feature type="transmembrane region" description="Helical" evidence="1">
    <location>
        <begin position="65"/>
        <end position="89"/>
    </location>
</feature>
<reference evidence="2 3" key="1">
    <citation type="journal article" date="2023" name="Ecotoxicol. Environ. Saf.">
        <title>Mercury remediation potential of mercury-resistant strain Rheinheimera metallidurans sp. nov. isolated from a municipal waste dumping site.</title>
        <authorList>
            <person name="Yadav V."/>
            <person name="Manjhi A."/>
            <person name="Vadakedath N."/>
        </authorList>
    </citation>
    <scope>NUCLEOTIDE SEQUENCE [LARGE SCALE GENOMIC DNA]</scope>
    <source>
        <strain evidence="2 3">E-49</strain>
    </source>
</reference>
<dbReference type="Proteomes" id="UP001375382">
    <property type="component" value="Unassembled WGS sequence"/>
</dbReference>
<gene>
    <name evidence="2" type="ORF">MN202_01325</name>
</gene>
<dbReference type="RefSeq" id="WP_335734280.1">
    <property type="nucleotide sequence ID" value="NZ_JALAAR010000001.1"/>
</dbReference>
<keyword evidence="1" id="KW-0472">Membrane</keyword>
<accession>A0ABU8C2F6</accession>
<keyword evidence="3" id="KW-1185">Reference proteome</keyword>
<comment type="caution">
    <text evidence="2">The sequence shown here is derived from an EMBL/GenBank/DDBJ whole genome shotgun (WGS) entry which is preliminary data.</text>
</comment>
<protein>
    <submittedName>
        <fullName evidence="2">DUF6170 family protein</fullName>
    </submittedName>
</protein>
<evidence type="ECO:0000256" key="1">
    <source>
        <dbReference type="SAM" id="Phobius"/>
    </source>
</evidence>
<evidence type="ECO:0000313" key="3">
    <source>
        <dbReference type="Proteomes" id="UP001375382"/>
    </source>
</evidence>
<organism evidence="2 3">
    <name type="scientific">Rheinheimera muenzenbergensis</name>
    <dbReference type="NCBI Taxonomy" id="1193628"/>
    <lineage>
        <taxon>Bacteria</taxon>
        <taxon>Pseudomonadati</taxon>
        <taxon>Pseudomonadota</taxon>
        <taxon>Gammaproteobacteria</taxon>
        <taxon>Chromatiales</taxon>
        <taxon>Chromatiaceae</taxon>
        <taxon>Rheinheimera</taxon>
    </lineage>
</organism>
<dbReference type="Pfam" id="PF19667">
    <property type="entry name" value="DUF6170"/>
    <property type="match status" value="1"/>
</dbReference>
<name>A0ABU8C2F6_9GAMM</name>
<feature type="transmembrane region" description="Helical" evidence="1">
    <location>
        <begin position="40"/>
        <end position="59"/>
    </location>
</feature>
<keyword evidence="1" id="KW-1133">Transmembrane helix</keyword>